<feature type="transmembrane region" description="Helical" evidence="1">
    <location>
        <begin position="165"/>
        <end position="190"/>
    </location>
</feature>
<name>A0ABX2RAE5_9THEO</name>
<sequence length="250" mass="28926">MHLEKILSIGGKRRIIGYLMVLAFNIQIAILAAKQMESINNFHINDIYILFSRLVYFALYYIPIFLTIISVEDILNDYLILTRLKDLSIWWKKKFKLLSLDTGLYVIFLELPIIVTAIIYIGIPQILETKTLVFMAADFIIKYLIFLIIGIIYNISSFVSKRQYIGFVAGFFAGGFDYILQLCNLDRYAMTITGMLLKFFISSDLPTGKFLSLAIVYCFYLVFLSLFLFLVSREILRKIDVGRGDFKLKS</sequence>
<evidence type="ECO:0008006" key="4">
    <source>
        <dbReference type="Google" id="ProtNLM"/>
    </source>
</evidence>
<evidence type="ECO:0000313" key="2">
    <source>
        <dbReference type="EMBL" id="NYE57101.1"/>
    </source>
</evidence>
<feature type="transmembrane region" description="Helical" evidence="1">
    <location>
        <begin position="102"/>
        <end position="126"/>
    </location>
</feature>
<dbReference type="Proteomes" id="UP000604066">
    <property type="component" value="Unassembled WGS sequence"/>
</dbReference>
<evidence type="ECO:0000256" key="1">
    <source>
        <dbReference type="SAM" id="Phobius"/>
    </source>
</evidence>
<organism evidence="2 3">
    <name type="scientific">Carboxydothermus ferrireducens DSM 11255</name>
    <dbReference type="NCBI Taxonomy" id="1119529"/>
    <lineage>
        <taxon>Bacteria</taxon>
        <taxon>Bacillati</taxon>
        <taxon>Bacillota</taxon>
        <taxon>Clostridia</taxon>
        <taxon>Thermoanaerobacterales</taxon>
        <taxon>Thermoanaerobacteraceae</taxon>
        <taxon>Carboxydothermus</taxon>
    </lineage>
</organism>
<dbReference type="EMBL" id="JACCBS010000001">
    <property type="protein sequence ID" value="NYE57101.1"/>
    <property type="molecule type" value="Genomic_DNA"/>
</dbReference>
<gene>
    <name evidence="2" type="ORF">HDG70_000807</name>
</gene>
<feature type="transmembrane region" description="Helical" evidence="1">
    <location>
        <begin position="54"/>
        <end position="81"/>
    </location>
</feature>
<dbReference type="RefSeq" id="WP_034541930.1">
    <property type="nucleotide sequence ID" value="NZ_ATYG01000021.1"/>
</dbReference>
<keyword evidence="3" id="KW-1185">Reference proteome</keyword>
<feature type="transmembrane region" description="Helical" evidence="1">
    <location>
        <begin position="210"/>
        <end position="231"/>
    </location>
</feature>
<feature type="transmembrane region" description="Helical" evidence="1">
    <location>
        <begin position="132"/>
        <end position="153"/>
    </location>
</feature>
<protein>
    <recommendedName>
        <fullName evidence="4">ABC-2 type transport system permease protein</fullName>
    </recommendedName>
</protein>
<keyword evidence="1" id="KW-1133">Transmembrane helix</keyword>
<reference evidence="2 3" key="1">
    <citation type="submission" date="2020-07" db="EMBL/GenBank/DDBJ databases">
        <title>Genomic Encyclopedia of Type Strains, Phase III (KMG-III): the genomes of soil and plant-associated and newly described type strains.</title>
        <authorList>
            <person name="Whitman W."/>
        </authorList>
    </citation>
    <scope>NUCLEOTIDE SEQUENCE [LARGE SCALE GENOMIC DNA]</scope>
    <source>
        <strain evidence="2 3">DSM 11255</strain>
    </source>
</reference>
<accession>A0ABX2RAE5</accession>
<evidence type="ECO:0000313" key="3">
    <source>
        <dbReference type="Proteomes" id="UP000604066"/>
    </source>
</evidence>
<feature type="transmembrane region" description="Helical" evidence="1">
    <location>
        <begin position="15"/>
        <end position="34"/>
    </location>
</feature>
<keyword evidence="1" id="KW-0812">Transmembrane</keyword>
<proteinExistence type="predicted"/>
<keyword evidence="1" id="KW-0472">Membrane</keyword>
<comment type="caution">
    <text evidence="2">The sequence shown here is derived from an EMBL/GenBank/DDBJ whole genome shotgun (WGS) entry which is preliminary data.</text>
</comment>